<feature type="transmembrane region" description="Helical" evidence="1">
    <location>
        <begin position="119"/>
        <end position="140"/>
    </location>
</feature>
<keyword evidence="3" id="KW-1185">Reference proteome</keyword>
<dbReference type="RefSeq" id="WP_210655028.1">
    <property type="nucleotide sequence ID" value="NZ_JAGKQQ010000001.1"/>
</dbReference>
<keyword evidence="1" id="KW-0472">Membrane</keyword>
<dbReference type="EMBL" id="JAGKQQ010000001">
    <property type="protein sequence ID" value="MBP3956680.1"/>
    <property type="molecule type" value="Genomic_DNA"/>
</dbReference>
<organism evidence="2 3">
    <name type="scientific">Gemmata palustris</name>
    <dbReference type="NCBI Taxonomy" id="2822762"/>
    <lineage>
        <taxon>Bacteria</taxon>
        <taxon>Pseudomonadati</taxon>
        <taxon>Planctomycetota</taxon>
        <taxon>Planctomycetia</taxon>
        <taxon>Gemmatales</taxon>
        <taxon>Gemmataceae</taxon>
        <taxon>Gemmata</taxon>
    </lineage>
</organism>
<evidence type="ECO:0000313" key="3">
    <source>
        <dbReference type="Proteomes" id="UP000676565"/>
    </source>
</evidence>
<comment type="caution">
    <text evidence="2">The sequence shown here is derived from an EMBL/GenBank/DDBJ whole genome shotgun (WGS) entry which is preliminary data.</text>
</comment>
<keyword evidence="1" id="KW-1133">Transmembrane helix</keyword>
<protein>
    <submittedName>
        <fullName evidence="2">Uncharacterized protein</fullName>
    </submittedName>
</protein>
<evidence type="ECO:0000256" key="1">
    <source>
        <dbReference type="SAM" id="Phobius"/>
    </source>
</evidence>
<keyword evidence="1" id="KW-0812">Transmembrane</keyword>
<proteinExistence type="predicted"/>
<evidence type="ECO:0000313" key="2">
    <source>
        <dbReference type="EMBL" id="MBP3956680.1"/>
    </source>
</evidence>
<feature type="transmembrane region" description="Helical" evidence="1">
    <location>
        <begin position="152"/>
        <end position="172"/>
    </location>
</feature>
<dbReference type="Proteomes" id="UP000676565">
    <property type="component" value="Unassembled WGS sequence"/>
</dbReference>
<accession>A0ABS5BSH4</accession>
<name>A0ABS5BSH4_9BACT</name>
<feature type="transmembrane region" description="Helical" evidence="1">
    <location>
        <begin position="45"/>
        <end position="65"/>
    </location>
</feature>
<reference evidence="2 3" key="1">
    <citation type="submission" date="2021-04" db="EMBL/GenBank/DDBJ databases">
        <authorList>
            <person name="Ivanova A."/>
        </authorList>
    </citation>
    <scope>NUCLEOTIDE SEQUENCE [LARGE SCALE GENOMIC DNA]</scope>
    <source>
        <strain evidence="2 3">G18</strain>
    </source>
</reference>
<gene>
    <name evidence="2" type="ORF">J8F10_15505</name>
</gene>
<sequence>MAAAPALAPPHEYPTFGLPSGSVRGILSVLICSFFWIVLLHPAGSVVTVPLGHFFLLTLVFLAFASHPGTDSRTSAVLPWLMRVIFVGGSAAVVGFAIWTDTHVTAARLTPGAAEIAQWPVLLGCLAGGFGFGLFLRFVIGRNHNLFLTIRAWVGMVAILLLCVETILQFLVLPNMAEKNLEALKIWEGIIIAAVAGYFGSRA</sequence>
<feature type="transmembrane region" description="Helical" evidence="1">
    <location>
        <begin position="21"/>
        <end position="39"/>
    </location>
</feature>
<feature type="transmembrane region" description="Helical" evidence="1">
    <location>
        <begin position="77"/>
        <end position="99"/>
    </location>
</feature>